<dbReference type="AlphaFoldDB" id="A0A5M6DNR8"/>
<name>A0A5M6DNR8_9BACT</name>
<reference evidence="1 2" key="1">
    <citation type="submission" date="2019-09" db="EMBL/GenBank/DDBJ databases">
        <title>Genome sequence and assembly of Adhaeribacter sp.</title>
        <authorList>
            <person name="Chhetri G."/>
        </authorList>
    </citation>
    <scope>NUCLEOTIDE SEQUENCE [LARGE SCALE GENOMIC DNA]</scope>
    <source>
        <strain evidence="1 2">DK36</strain>
    </source>
</reference>
<sequence>MTEPELLPFYQHFYSESLFILPENMLAQTGSPESVPPETATAPLLTTEEDISGDILVSKSFYITGENKKGLVLLFSLPEKEFAVLPQNNFLTKILAAIQHTPADVAYVNLEPKYKVNIFDLSKETKVQQVVSFGKDLVDLATGFQIHLYKPAAIGQVPLLLADPLEYIENDVNRKKYLWSGLQAIFLNK</sequence>
<accession>A0A5M6DNR8</accession>
<dbReference type="RefSeq" id="WP_150087810.1">
    <property type="nucleotide sequence ID" value="NZ_VWSF01000004.1"/>
</dbReference>
<gene>
    <name evidence="1" type="ORF">F0145_08115</name>
</gene>
<keyword evidence="2" id="KW-1185">Reference proteome</keyword>
<comment type="caution">
    <text evidence="1">The sequence shown here is derived from an EMBL/GenBank/DDBJ whole genome shotgun (WGS) entry which is preliminary data.</text>
</comment>
<dbReference type="Proteomes" id="UP000323426">
    <property type="component" value="Unassembled WGS sequence"/>
</dbReference>
<evidence type="ECO:0000313" key="1">
    <source>
        <dbReference type="EMBL" id="KAA5547892.1"/>
    </source>
</evidence>
<protein>
    <submittedName>
        <fullName evidence="1">Uncharacterized protein</fullName>
    </submittedName>
</protein>
<organism evidence="1 2">
    <name type="scientific">Adhaeribacter rhizoryzae</name>
    <dbReference type="NCBI Taxonomy" id="2607907"/>
    <lineage>
        <taxon>Bacteria</taxon>
        <taxon>Pseudomonadati</taxon>
        <taxon>Bacteroidota</taxon>
        <taxon>Cytophagia</taxon>
        <taxon>Cytophagales</taxon>
        <taxon>Hymenobacteraceae</taxon>
        <taxon>Adhaeribacter</taxon>
    </lineage>
</organism>
<dbReference type="EMBL" id="VWSF01000004">
    <property type="protein sequence ID" value="KAA5547892.1"/>
    <property type="molecule type" value="Genomic_DNA"/>
</dbReference>
<evidence type="ECO:0000313" key="2">
    <source>
        <dbReference type="Proteomes" id="UP000323426"/>
    </source>
</evidence>
<proteinExistence type="predicted"/>